<reference evidence="2 3" key="1">
    <citation type="submission" date="2010-02" db="EMBL/GenBank/DDBJ databases">
        <authorList>
            <person name="Weinstock G."/>
            <person name="Sodergren E."/>
            <person name="Clifton S."/>
            <person name="Fulton L."/>
            <person name="Fulton B."/>
            <person name="Courtney L."/>
            <person name="Fronick C."/>
            <person name="Harrison M."/>
            <person name="Strong C."/>
            <person name="Farmer C."/>
            <person name="Delahaunty K."/>
            <person name="Markovic C."/>
            <person name="Hall O."/>
            <person name="Minx P."/>
            <person name="Tomlinson C."/>
            <person name="Mitreva M."/>
            <person name="Nelson J."/>
            <person name="Hou S."/>
            <person name="Wollam A."/>
            <person name="Pepin K.H."/>
            <person name="Johnson M."/>
            <person name="Bhonagiri V."/>
            <person name="Zhang X."/>
            <person name="Suruliraj S."/>
            <person name="Warren W."/>
            <person name="Chinwalla A."/>
            <person name="Mardis E.R."/>
            <person name="Wilson R.K."/>
        </authorList>
    </citation>
    <scope>NUCLEOTIDE SEQUENCE [LARGE SCALE GENOMIC DNA]</scope>
    <source>
        <strain evidence="2 3">DSM 2876</strain>
    </source>
</reference>
<dbReference type="GeneID" id="98918345"/>
<feature type="transmembrane region" description="Helical" evidence="1">
    <location>
        <begin position="102"/>
        <end position="120"/>
    </location>
</feature>
<feature type="transmembrane region" description="Helical" evidence="1">
    <location>
        <begin position="30"/>
        <end position="51"/>
    </location>
</feature>
<accession>D4S009</accession>
<dbReference type="InterPro" id="IPR025664">
    <property type="entry name" value="Spore_III_AC/AD"/>
</dbReference>
<dbReference type="Pfam" id="PF06686">
    <property type="entry name" value="SpoIIIAC"/>
    <property type="match status" value="2"/>
</dbReference>
<evidence type="ECO:0000313" key="2">
    <source>
        <dbReference type="EMBL" id="EFF68157.1"/>
    </source>
</evidence>
<keyword evidence="3" id="KW-1185">Reference proteome</keyword>
<protein>
    <submittedName>
        <fullName evidence="2">Putative stage III sporulation protein AD</fullName>
    </submittedName>
</protein>
<comment type="caution">
    <text evidence="2">The sequence shown here is derived from an EMBL/GenBank/DDBJ whole genome shotgun (WGS) entry which is preliminary data.</text>
</comment>
<organism evidence="2 3">
    <name type="scientific">Eshraghiella crossota DSM 2876</name>
    <dbReference type="NCBI Taxonomy" id="511680"/>
    <lineage>
        <taxon>Bacteria</taxon>
        <taxon>Bacillati</taxon>
        <taxon>Bacillota</taxon>
        <taxon>Clostridia</taxon>
        <taxon>Lachnospirales</taxon>
        <taxon>Lachnospiraceae</taxon>
        <taxon>Eshraghiella</taxon>
    </lineage>
</organism>
<keyword evidence="1" id="KW-0472">Membrane</keyword>
<dbReference type="eggNOG" id="ENOG5032SJW">
    <property type="taxonomic scope" value="Bacteria"/>
</dbReference>
<dbReference type="Proteomes" id="UP000006238">
    <property type="component" value="Unassembled WGS sequence"/>
</dbReference>
<gene>
    <name evidence="2" type="ORF">BUTYVIB_01425</name>
</gene>
<name>D4S009_9FIRM</name>
<dbReference type="STRING" id="45851.BHV86_10610"/>
<feature type="transmembrane region" description="Helical" evidence="1">
    <location>
        <begin position="6"/>
        <end position="23"/>
    </location>
</feature>
<evidence type="ECO:0000256" key="1">
    <source>
        <dbReference type="SAM" id="Phobius"/>
    </source>
</evidence>
<evidence type="ECO:0000313" key="3">
    <source>
        <dbReference type="Proteomes" id="UP000006238"/>
    </source>
</evidence>
<keyword evidence="1" id="KW-0812">Transmembrane</keyword>
<proteinExistence type="predicted"/>
<dbReference type="AlphaFoldDB" id="D4S009"/>
<dbReference type="RefSeq" id="WP_005603016.1">
    <property type="nucleotide sequence ID" value="NZ_GG663524.1"/>
</dbReference>
<keyword evidence="1" id="KW-1133">Transmembrane helix</keyword>
<dbReference type="HOGENOM" id="CLU_159353_1_1_9"/>
<sequence>MEILKITLIGITGVILAILLKQWKSDFSMYISIATSFLIFVLVSSKIQYIINAFNTFNKFLDSNGSYVGLLLKMAGITYVSEFASGICKDSGYTAVASQIEIFARISMLVISLPVVITLLETIGGL</sequence>
<dbReference type="EMBL" id="ABWN01000030">
    <property type="protein sequence ID" value="EFF68157.1"/>
    <property type="molecule type" value="Genomic_DNA"/>
</dbReference>